<keyword evidence="3" id="KW-1185">Reference proteome</keyword>
<name>A0A5R8KHZ5_9BACT</name>
<organism evidence="2 3">
    <name type="scientific">Phragmitibacter flavus</name>
    <dbReference type="NCBI Taxonomy" id="2576071"/>
    <lineage>
        <taxon>Bacteria</taxon>
        <taxon>Pseudomonadati</taxon>
        <taxon>Verrucomicrobiota</taxon>
        <taxon>Verrucomicrobiia</taxon>
        <taxon>Verrucomicrobiales</taxon>
        <taxon>Verrucomicrobiaceae</taxon>
        <taxon>Phragmitibacter</taxon>
    </lineage>
</organism>
<comment type="caution">
    <text evidence="2">The sequence shown here is derived from an EMBL/GenBank/DDBJ whole genome shotgun (WGS) entry which is preliminary data.</text>
</comment>
<evidence type="ECO:0000313" key="3">
    <source>
        <dbReference type="Proteomes" id="UP000306196"/>
    </source>
</evidence>
<feature type="region of interest" description="Disordered" evidence="1">
    <location>
        <begin position="110"/>
        <end position="134"/>
    </location>
</feature>
<accession>A0A5R8KHZ5</accession>
<dbReference type="Proteomes" id="UP000306196">
    <property type="component" value="Unassembled WGS sequence"/>
</dbReference>
<proteinExistence type="predicted"/>
<protein>
    <submittedName>
        <fullName evidence="2">Uncharacterized protein</fullName>
    </submittedName>
</protein>
<gene>
    <name evidence="2" type="ORF">FEM03_03945</name>
</gene>
<dbReference type="EMBL" id="VAUV01000003">
    <property type="protein sequence ID" value="TLD71887.1"/>
    <property type="molecule type" value="Genomic_DNA"/>
</dbReference>
<sequence length="144" mass="16268">MRGLTPFTELPPIFRSWDLLASWDSTGFDSDAFWCVYLIHAYQPTPSKSDDPNGAGLREGATAPSGWSIVFLESIREFVKLRIENSPEAYQERLDAIAAHELGHGLGRVPGHPESTGLMKEKPDNDHDFSSETILRFRKQPRWP</sequence>
<dbReference type="RefSeq" id="WP_138084891.1">
    <property type="nucleotide sequence ID" value="NZ_VAUV01000003.1"/>
</dbReference>
<evidence type="ECO:0000256" key="1">
    <source>
        <dbReference type="SAM" id="MobiDB-lite"/>
    </source>
</evidence>
<feature type="compositionally biased region" description="Basic and acidic residues" evidence="1">
    <location>
        <begin position="119"/>
        <end position="130"/>
    </location>
</feature>
<dbReference type="AlphaFoldDB" id="A0A5R8KHZ5"/>
<evidence type="ECO:0000313" key="2">
    <source>
        <dbReference type="EMBL" id="TLD71887.1"/>
    </source>
</evidence>
<reference evidence="2 3" key="1">
    <citation type="submission" date="2019-05" db="EMBL/GenBank/DDBJ databases">
        <title>Verrucobacter flavum gen. nov., sp. nov. a new member of the family Verrucomicrobiaceae.</title>
        <authorList>
            <person name="Szuroczki S."/>
            <person name="Abbaszade G."/>
            <person name="Szabo A."/>
            <person name="Felfoldi T."/>
            <person name="Schumann P."/>
            <person name="Boka K."/>
            <person name="Keki Z."/>
            <person name="Toumi M."/>
            <person name="Toth E."/>
        </authorList>
    </citation>
    <scope>NUCLEOTIDE SEQUENCE [LARGE SCALE GENOMIC DNA]</scope>
    <source>
        <strain evidence="2 3">MG-N-17</strain>
    </source>
</reference>